<dbReference type="SUPFAM" id="SSF54427">
    <property type="entry name" value="NTF2-like"/>
    <property type="match status" value="1"/>
</dbReference>
<dbReference type="InterPro" id="IPR032710">
    <property type="entry name" value="NTF2-like_dom_sf"/>
</dbReference>
<dbReference type="Pfam" id="PF14534">
    <property type="entry name" value="DUF4440"/>
    <property type="match status" value="1"/>
</dbReference>
<dbReference type="EMBL" id="JAJNOC010000006">
    <property type="protein sequence ID" value="MCD2518241.1"/>
    <property type="molecule type" value="Genomic_DNA"/>
</dbReference>
<evidence type="ECO:0000259" key="2">
    <source>
        <dbReference type="Pfam" id="PF14534"/>
    </source>
</evidence>
<keyword evidence="1" id="KW-0732">Signal</keyword>
<keyword evidence="4" id="KW-1185">Reference proteome</keyword>
<comment type="caution">
    <text evidence="3">The sequence shown here is derived from an EMBL/GenBank/DDBJ whole genome shotgun (WGS) entry which is preliminary data.</text>
</comment>
<feature type="domain" description="DUF4440" evidence="2">
    <location>
        <begin position="34"/>
        <end position="158"/>
    </location>
</feature>
<protein>
    <submittedName>
        <fullName evidence="3">Nuclear transport factor 2 family protein</fullName>
    </submittedName>
</protein>
<dbReference type="Gene3D" id="3.10.450.50">
    <property type="match status" value="1"/>
</dbReference>
<evidence type="ECO:0000313" key="4">
    <source>
        <dbReference type="Proteomes" id="UP001179361"/>
    </source>
</evidence>
<reference evidence="3" key="1">
    <citation type="submission" date="2021-11" db="EMBL/GenBank/DDBJ databases">
        <title>The complete genome of Massilia sp sp. G4R7.</title>
        <authorList>
            <person name="Liu L."/>
            <person name="Yue J."/>
            <person name="Yuan J."/>
            <person name="Yang F."/>
            <person name="Li L."/>
        </authorList>
    </citation>
    <scope>NUCLEOTIDE SEQUENCE</scope>
    <source>
        <strain evidence="3">G4R7</strain>
    </source>
</reference>
<evidence type="ECO:0000313" key="3">
    <source>
        <dbReference type="EMBL" id="MCD2518241.1"/>
    </source>
</evidence>
<dbReference type="RefSeq" id="WP_231059527.1">
    <property type="nucleotide sequence ID" value="NZ_JAJNOC010000006.1"/>
</dbReference>
<accession>A0ABS8Q8Z1</accession>
<feature type="chain" id="PRO_5045601250" evidence="1">
    <location>
        <begin position="25"/>
        <end position="175"/>
    </location>
</feature>
<sequence>MKPMFASAALTLALFAALPQQARAEDPIESRKQIEAIIKAFGKAMADKDRDGFLRLFLREDITWVGAYTDGSVARYRASLKDPKEPSPKTSSSTPRKFIDRIISAPEARTETFENVRIDTDGDMAQVLFDYSFMVGDYRNNWGKESWQLVRTEHGWKIAAVVWSAEENPAPRPGI</sequence>
<dbReference type="Proteomes" id="UP001179361">
    <property type="component" value="Unassembled WGS sequence"/>
</dbReference>
<feature type="signal peptide" evidence="1">
    <location>
        <begin position="1"/>
        <end position="24"/>
    </location>
</feature>
<dbReference type="InterPro" id="IPR027843">
    <property type="entry name" value="DUF4440"/>
</dbReference>
<gene>
    <name evidence="3" type="ORF">LQ564_18185</name>
</gene>
<organism evidence="3 4">
    <name type="scientific">Massilia phyllostachyos</name>
    <dbReference type="NCBI Taxonomy" id="2898585"/>
    <lineage>
        <taxon>Bacteria</taxon>
        <taxon>Pseudomonadati</taxon>
        <taxon>Pseudomonadota</taxon>
        <taxon>Betaproteobacteria</taxon>
        <taxon>Burkholderiales</taxon>
        <taxon>Oxalobacteraceae</taxon>
        <taxon>Telluria group</taxon>
        <taxon>Massilia</taxon>
    </lineage>
</organism>
<proteinExistence type="predicted"/>
<evidence type="ECO:0000256" key="1">
    <source>
        <dbReference type="SAM" id="SignalP"/>
    </source>
</evidence>
<name>A0ABS8Q8Z1_9BURK</name>